<dbReference type="SUPFAM" id="SSF56935">
    <property type="entry name" value="Porins"/>
    <property type="match status" value="1"/>
</dbReference>
<dbReference type="Pfam" id="PF07715">
    <property type="entry name" value="Plug"/>
    <property type="match status" value="1"/>
</dbReference>
<sequence>MTKYLRLGISALAVITASASPAFAQEAAPQAEEAAPEGGLQEIVVTAQKRAENVQSVPVAITAVSGDMLTAKGITDVASLAGQAPNVTLRSTAQFGGSSSVLISYIRGIGQNDFAFNLEPGVGVYIDGVYLARNIGANADLLDLQRIEVLKGPQGTLFGRNTMGGALSIVTRDPGNEFKVKAEVTTGRFNRIDFRGSVDIPLVEDRLVASLAVSTKHRDGYQERIPYTGYTDQNPIYLLATGGAYGGPTNTNSFEGNLYPITSQKRPDRSGNQNQTAVRGKLVWTPTDNLKVRLIGDYLRVNEQAAPFSLLRVEQNAYVAVYNTCITGNQAVIDGVSAMAGLPGLSNVCNGIRGNVGSPTGTQPSLASQAGQHLPYDGRYVVRKADGSIDPDKSYAAGANFNIVKNWGLNGQIEYDVADNLQLKSITAYRKLDSRFGADVGGDPSGAFQPTFGDDEQQFTQELQLIGKGFGGRWKYVFGGYFFHESGSHVEGVSFPGGLLQINSPNDRYDTKSYAIYTHNNIELIPDRLGITIGARYTHENKWFEGTQQDENSFVYRLMALPPSVLADPSDPTWLYPLGRNTQKFNNFSYRIGAEYHIDRDIMAYVSYATAFKAGGWTTRLTGPLFDTTTLQPLPAPTFGPEKAKTAEIGLKATLLDRRLRLNFAAFHTDYRNIQLTFVNGSSPVTANGGNGKIDGFEVEMNAALLPHWSLDASAGYLNAHYTKILPGIPLTGDEDFVNTPKWTAQVGTSYEIETGVGSFTPRIDWTFATKTYNDETNTPDLMTPSHSFFNASLTYKMPNSGFELQAGVTNLTDKRIIVSGFSNAEAVYSGVFSRPREWFLTLRYSN</sequence>
<feature type="signal peptide" evidence="13">
    <location>
        <begin position="1"/>
        <end position="24"/>
    </location>
</feature>
<dbReference type="InterPro" id="IPR036942">
    <property type="entry name" value="Beta-barrel_TonB_sf"/>
</dbReference>
<dbReference type="GO" id="GO:0009279">
    <property type="term" value="C:cell outer membrane"/>
    <property type="evidence" value="ECO:0007669"/>
    <property type="project" value="UniProtKB-SubCell"/>
</dbReference>
<gene>
    <name evidence="16" type="ORF">HRJ34_27365</name>
</gene>
<keyword evidence="5 11" id="KW-0812">Transmembrane</keyword>
<comment type="subcellular location">
    <subcellularLocation>
        <location evidence="1 11">Cell outer membrane</location>
        <topology evidence="1 11">Multi-pass membrane protein</topology>
    </subcellularLocation>
</comment>
<keyword evidence="9 11" id="KW-0472">Membrane</keyword>
<evidence type="ECO:0000256" key="6">
    <source>
        <dbReference type="ARBA" id="ARBA00023004"/>
    </source>
</evidence>
<protein>
    <submittedName>
        <fullName evidence="16">TonB-dependent receptor</fullName>
    </submittedName>
</protein>
<comment type="similarity">
    <text evidence="11 12">Belongs to the TonB-dependent receptor family.</text>
</comment>
<dbReference type="PANTHER" id="PTHR32552">
    <property type="entry name" value="FERRICHROME IRON RECEPTOR-RELATED"/>
    <property type="match status" value="1"/>
</dbReference>
<keyword evidence="13" id="KW-0732">Signal</keyword>
<evidence type="ECO:0000256" key="2">
    <source>
        <dbReference type="ARBA" id="ARBA00022448"/>
    </source>
</evidence>
<dbReference type="InterPro" id="IPR000531">
    <property type="entry name" value="Beta-barrel_TonB"/>
</dbReference>
<keyword evidence="6" id="KW-0408">Iron</keyword>
<evidence type="ECO:0000259" key="15">
    <source>
        <dbReference type="Pfam" id="PF07715"/>
    </source>
</evidence>
<keyword evidence="3 11" id="KW-1134">Transmembrane beta strand</keyword>
<reference evidence="16" key="2">
    <citation type="submission" date="2021-04" db="EMBL/GenBank/DDBJ databases">
        <title>Isolation and genomic analysis of the ibuprofen-degrading bacterium Sphingomonas strain MPO218.</title>
        <authorList>
            <person name="Aulestia M."/>
            <person name="Flores A."/>
            <person name="Mangas E.L."/>
            <person name="Perez-Pulido A.J."/>
            <person name="Santero E."/>
            <person name="Camacho E.M."/>
        </authorList>
    </citation>
    <scope>NUCLEOTIDE SEQUENCE</scope>
    <source>
        <strain evidence="16">MPO218</strain>
        <plasmid evidence="16">pIBU218</plasmid>
    </source>
</reference>
<evidence type="ECO:0000256" key="1">
    <source>
        <dbReference type="ARBA" id="ARBA00004571"/>
    </source>
</evidence>
<evidence type="ECO:0000256" key="7">
    <source>
        <dbReference type="ARBA" id="ARBA00023065"/>
    </source>
</evidence>
<feature type="domain" description="TonB-dependent receptor plug" evidence="15">
    <location>
        <begin position="54"/>
        <end position="166"/>
    </location>
</feature>
<evidence type="ECO:0000256" key="9">
    <source>
        <dbReference type="ARBA" id="ARBA00023136"/>
    </source>
</evidence>
<feature type="chain" id="PRO_5036948975" evidence="13">
    <location>
        <begin position="25"/>
        <end position="847"/>
    </location>
</feature>
<evidence type="ECO:0000259" key="14">
    <source>
        <dbReference type="Pfam" id="PF00593"/>
    </source>
</evidence>
<evidence type="ECO:0000256" key="8">
    <source>
        <dbReference type="ARBA" id="ARBA00023077"/>
    </source>
</evidence>
<evidence type="ECO:0000256" key="5">
    <source>
        <dbReference type="ARBA" id="ARBA00022692"/>
    </source>
</evidence>
<keyword evidence="8 12" id="KW-0798">TonB box</keyword>
<evidence type="ECO:0000256" key="13">
    <source>
        <dbReference type="SAM" id="SignalP"/>
    </source>
</evidence>
<feature type="domain" description="TonB-dependent receptor-like beta-barrel" evidence="14">
    <location>
        <begin position="374"/>
        <end position="812"/>
    </location>
</feature>
<reference evidence="16" key="1">
    <citation type="submission" date="2020-07" db="EMBL/GenBank/DDBJ databases">
        <authorList>
            <person name="Camacho E."/>
        </authorList>
    </citation>
    <scope>NUCLEOTIDE SEQUENCE</scope>
    <source>
        <strain evidence="16">MPO218</strain>
        <plasmid evidence="16">pIBU218</plasmid>
    </source>
</reference>
<dbReference type="InterPro" id="IPR039426">
    <property type="entry name" value="TonB-dep_rcpt-like"/>
</dbReference>
<evidence type="ECO:0000256" key="3">
    <source>
        <dbReference type="ARBA" id="ARBA00022452"/>
    </source>
</evidence>
<organism evidence="16 17">
    <name type="scientific">Rhizorhabdus wittichii</name>
    <dbReference type="NCBI Taxonomy" id="160791"/>
    <lineage>
        <taxon>Bacteria</taxon>
        <taxon>Pseudomonadati</taxon>
        <taxon>Pseudomonadota</taxon>
        <taxon>Alphaproteobacteria</taxon>
        <taxon>Sphingomonadales</taxon>
        <taxon>Sphingomonadaceae</taxon>
        <taxon>Rhizorhabdus</taxon>
    </lineage>
</organism>
<dbReference type="InterPro" id="IPR012910">
    <property type="entry name" value="Plug_dom"/>
</dbReference>
<dbReference type="Gene3D" id="2.40.170.20">
    <property type="entry name" value="TonB-dependent receptor, beta-barrel domain"/>
    <property type="match status" value="2"/>
</dbReference>
<evidence type="ECO:0000256" key="4">
    <source>
        <dbReference type="ARBA" id="ARBA00022496"/>
    </source>
</evidence>
<keyword evidence="10 11" id="KW-0998">Cell outer membrane</keyword>
<name>A0A975D862_9SPHN</name>
<dbReference type="PROSITE" id="PS52016">
    <property type="entry name" value="TONB_DEPENDENT_REC_3"/>
    <property type="match status" value="1"/>
</dbReference>
<evidence type="ECO:0000256" key="11">
    <source>
        <dbReference type="PROSITE-ProRule" id="PRU01360"/>
    </source>
</evidence>
<geneLocation type="plasmid" evidence="16 17">
    <name>pIBU218</name>
</geneLocation>
<keyword evidence="16" id="KW-0614">Plasmid</keyword>
<dbReference type="EMBL" id="CP059320">
    <property type="protein sequence ID" value="QTH24800.1"/>
    <property type="molecule type" value="Genomic_DNA"/>
</dbReference>
<evidence type="ECO:0000313" key="17">
    <source>
        <dbReference type="Proteomes" id="UP000664914"/>
    </source>
</evidence>
<keyword evidence="2 11" id="KW-0813">Transport</keyword>
<proteinExistence type="inferred from homology"/>
<accession>A0A975D862</accession>
<keyword evidence="16" id="KW-0675">Receptor</keyword>
<evidence type="ECO:0000256" key="10">
    <source>
        <dbReference type="ARBA" id="ARBA00023237"/>
    </source>
</evidence>
<dbReference type="AlphaFoldDB" id="A0A975D862"/>
<keyword evidence="7" id="KW-0406">Ion transport</keyword>
<dbReference type="Pfam" id="PF00593">
    <property type="entry name" value="TonB_dep_Rec_b-barrel"/>
    <property type="match status" value="1"/>
</dbReference>
<evidence type="ECO:0000313" key="16">
    <source>
        <dbReference type="EMBL" id="QTH24800.1"/>
    </source>
</evidence>
<dbReference type="PANTHER" id="PTHR32552:SF81">
    <property type="entry name" value="TONB-DEPENDENT OUTER MEMBRANE RECEPTOR"/>
    <property type="match status" value="1"/>
</dbReference>
<dbReference type="Proteomes" id="UP000664914">
    <property type="component" value="Plasmid pIBU218"/>
</dbReference>
<dbReference type="CDD" id="cd01347">
    <property type="entry name" value="ligand_gated_channel"/>
    <property type="match status" value="1"/>
</dbReference>
<dbReference type="GO" id="GO:0006826">
    <property type="term" value="P:iron ion transport"/>
    <property type="evidence" value="ECO:0007669"/>
    <property type="project" value="UniProtKB-KW"/>
</dbReference>
<evidence type="ECO:0000256" key="12">
    <source>
        <dbReference type="RuleBase" id="RU003357"/>
    </source>
</evidence>
<keyword evidence="4" id="KW-0410">Iron transport</keyword>